<dbReference type="EMBL" id="CP043498">
    <property type="protein sequence ID" value="QFY61556.1"/>
    <property type="molecule type" value="Genomic_DNA"/>
</dbReference>
<proteinExistence type="predicted"/>
<name>A0A5Q0C6K1_9HYPH</name>
<dbReference type="Proteomes" id="UP000326881">
    <property type="component" value="Chromosome"/>
</dbReference>
<reference evidence="1 2" key="1">
    <citation type="submission" date="2019-08" db="EMBL/GenBank/DDBJ databases">
        <title>Prosopis cineraria nodule microbiome.</title>
        <authorList>
            <person name="Ali R."/>
            <person name="Chaluvadi S.R."/>
            <person name="Wang X."/>
        </authorList>
    </citation>
    <scope>NUCLEOTIDE SEQUENCE [LARGE SCALE GENOMIC DNA]</scope>
    <source>
        <strain evidence="1 2">BG7</strain>
    </source>
</reference>
<accession>A0A5Q0C6K1</accession>
<evidence type="ECO:0000313" key="2">
    <source>
        <dbReference type="Proteomes" id="UP000326881"/>
    </source>
</evidence>
<keyword evidence="2" id="KW-1185">Reference proteome</keyword>
<protein>
    <submittedName>
        <fullName evidence="1">Uncharacterized protein</fullName>
    </submittedName>
</protein>
<dbReference type="KEGG" id="rgr:FZ934_14800"/>
<sequence length="182" mass="20401">MPHQIKDAAQRKLAFRGYPKVLLDRPKLAALIGAMAANWGEIDETIKFLFGAAAHSDHQNGGLTIDPIAGVVFGSIEHLGLATRLDVIKAIIPCRLGREYVAEFSDIAAEIRKRNPERNDVIHASWNICDEYPDDLILLRDGQPYRYTFADLNDRLERAVATRNRLWDFAIKVANAPKIAIK</sequence>
<dbReference type="RefSeq" id="WP_153271670.1">
    <property type="nucleotide sequence ID" value="NZ_CP043498.1"/>
</dbReference>
<dbReference type="OrthoDB" id="7302667at2"/>
<organism evidence="1 2">
    <name type="scientific">Rhizobium grahamii</name>
    <dbReference type="NCBI Taxonomy" id="1120045"/>
    <lineage>
        <taxon>Bacteria</taxon>
        <taxon>Pseudomonadati</taxon>
        <taxon>Pseudomonadota</taxon>
        <taxon>Alphaproteobacteria</taxon>
        <taxon>Hyphomicrobiales</taxon>
        <taxon>Rhizobiaceae</taxon>
        <taxon>Rhizobium/Agrobacterium group</taxon>
        <taxon>Rhizobium</taxon>
    </lineage>
</organism>
<dbReference type="AlphaFoldDB" id="A0A5Q0C6K1"/>
<gene>
    <name evidence="1" type="ORF">FZ934_14800</name>
</gene>
<evidence type="ECO:0000313" key="1">
    <source>
        <dbReference type="EMBL" id="QFY61556.1"/>
    </source>
</evidence>